<reference evidence="2" key="1">
    <citation type="submission" date="2021-11" db="EMBL/GenBank/DDBJ databases">
        <title>Cultivation dependent microbiological survey of springs from the worlds oldest radium mine currently devoted to the extraction of radon-saturated water.</title>
        <authorList>
            <person name="Kapinusova G."/>
            <person name="Smrhova T."/>
            <person name="Strejcek M."/>
            <person name="Suman J."/>
            <person name="Jani K."/>
            <person name="Pajer P."/>
            <person name="Uhlik O."/>
        </authorList>
    </citation>
    <scope>NUCLEOTIDE SEQUENCE [LARGE SCALE GENOMIC DNA]</scope>
    <source>
        <strain evidence="2">J379</strain>
    </source>
</reference>
<dbReference type="RefSeq" id="WP_353864821.1">
    <property type="nucleotide sequence ID" value="NZ_CP088295.1"/>
</dbReference>
<sequence>MARDYRDRARFTPGDGGYSYLALIRKRAGRRFHSCVIFDGDTIVADVDKRGVPLGLEFSTAEVVAHKLFRGR</sequence>
<organism evidence="1 2">
    <name type="scientific">Svornostia abyssi</name>
    <dbReference type="NCBI Taxonomy" id="2898438"/>
    <lineage>
        <taxon>Bacteria</taxon>
        <taxon>Bacillati</taxon>
        <taxon>Actinomycetota</taxon>
        <taxon>Thermoleophilia</taxon>
        <taxon>Solirubrobacterales</taxon>
        <taxon>Baekduiaceae</taxon>
        <taxon>Svornostia</taxon>
    </lineage>
</organism>
<name>A0ABY5PIA9_9ACTN</name>
<dbReference type="EMBL" id="CP088295">
    <property type="protein sequence ID" value="UUY04337.1"/>
    <property type="molecule type" value="Genomic_DNA"/>
</dbReference>
<proteinExistence type="predicted"/>
<keyword evidence="2" id="KW-1185">Reference proteome</keyword>
<dbReference type="Proteomes" id="UP001058860">
    <property type="component" value="Chromosome"/>
</dbReference>
<gene>
    <name evidence="1" type="ORF">LRS13_02040</name>
</gene>
<evidence type="ECO:0000313" key="2">
    <source>
        <dbReference type="Proteomes" id="UP001058860"/>
    </source>
</evidence>
<evidence type="ECO:0000313" key="1">
    <source>
        <dbReference type="EMBL" id="UUY04337.1"/>
    </source>
</evidence>
<accession>A0ABY5PIA9</accession>
<protein>
    <submittedName>
        <fullName evidence="1">Uncharacterized protein</fullName>
    </submittedName>
</protein>